<protein>
    <submittedName>
        <fullName evidence="1">Uncharacterized protein</fullName>
    </submittedName>
</protein>
<evidence type="ECO:0000313" key="1">
    <source>
        <dbReference type="EMBL" id="ALZ85069.1"/>
    </source>
</evidence>
<sequence>MPLLIAEDDTALVGPSAPCLARQDYAVTIIGRVEQDLIEMLCLGPQQEGLDTLLPGLDGRQGCLPSRVEKVRCSRS</sequence>
<dbReference type="EMBL" id="CP013987">
    <property type="protein sequence ID" value="ALZ85069.1"/>
    <property type="molecule type" value="Genomic_DNA"/>
</dbReference>
<dbReference type="InterPro" id="IPR011006">
    <property type="entry name" value="CheY-like_superfamily"/>
</dbReference>
<evidence type="ECO:0000313" key="2">
    <source>
        <dbReference type="Proteomes" id="UP000064137"/>
    </source>
</evidence>
<proteinExistence type="predicted"/>
<accession>A0A0U4WSF8</accession>
<name>A0A0U4WSF8_9PSED</name>
<dbReference type="SUPFAM" id="SSF52172">
    <property type="entry name" value="CheY-like"/>
    <property type="match status" value="1"/>
</dbReference>
<gene>
    <name evidence="1" type="ORF">APT59_13025</name>
</gene>
<dbReference type="AlphaFoldDB" id="A0A0U4WSF8"/>
<reference evidence="1 2" key="1">
    <citation type="submission" date="2016-01" db="EMBL/GenBank/DDBJ databases">
        <title>Annotation of Pseudomonas oryzihabitans USDA-ARS-USMARC-56511.</title>
        <authorList>
            <person name="Harhay G.P."/>
            <person name="Harhay D.M."/>
            <person name="Smith T.P.L."/>
            <person name="Bono J.L."/>
            <person name="Heaton M.P."/>
            <person name="Clawson M.L."/>
            <person name="Chitko-Mckown C.G."/>
            <person name="Capik S.F."/>
            <person name="DeDonder K.D."/>
            <person name="Apley M.D."/>
            <person name="Lubbers B.V."/>
            <person name="White B.J."/>
            <person name="Larson R.L."/>
        </authorList>
    </citation>
    <scope>NUCLEOTIDE SEQUENCE [LARGE SCALE GENOMIC DNA]</scope>
    <source>
        <strain evidence="1 2">USDA-ARS-USMARC-56511</strain>
    </source>
</reference>
<dbReference type="Proteomes" id="UP000064137">
    <property type="component" value="Chromosome"/>
</dbReference>
<organism evidence="1 2">
    <name type="scientific">Pseudomonas oryzihabitans</name>
    <dbReference type="NCBI Taxonomy" id="47885"/>
    <lineage>
        <taxon>Bacteria</taxon>
        <taxon>Pseudomonadati</taxon>
        <taxon>Pseudomonadota</taxon>
        <taxon>Gammaproteobacteria</taxon>
        <taxon>Pseudomonadales</taxon>
        <taxon>Pseudomonadaceae</taxon>
        <taxon>Pseudomonas</taxon>
    </lineage>
</organism>
<dbReference type="KEGG" id="por:APT59_13025"/>
<dbReference type="RefSeq" id="WP_059315239.1">
    <property type="nucleotide sequence ID" value="NZ_CP013987.1"/>
</dbReference>